<name>A0A261EUF6_9BIFI</name>
<dbReference type="GO" id="GO:0042910">
    <property type="term" value="F:xenobiotic transmembrane transporter activity"/>
    <property type="evidence" value="ECO:0007669"/>
    <property type="project" value="InterPro"/>
</dbReference>
<dbReference type="Proteomes" id="UP000216725">
    <property type="component" value="Unassembled WGS sequence"/>
</dbReference>
<dbReference type="InterPro" id="IPR002528">
    <property type="entry name" value="MATE_fam"/>
</dbReference>
<dbReference type="InterPro" id="IPR050222">
    <property type="entry name" value="MATE_MdtK"/>
</dbReference>
<dbReference type="PIRSF" id="PIRSF006603">
    <property type="entry name" value="DinF"/>
    <property type="match status" value="1"/>
</dbReference>
<dbReference type="GO" id="GO:0005886">
    <property type="term" value="C:plasma membrane"/>
    <property type="evidence" value="ECO:0007669"/>
    <property type="project" value="UniProtKB-SubCell"/>
</dbReference>
<feature type="transmembrane region" description="Helical" evidence="13">
    <location>
        <begin position="56"/>
        <end position="86"/>
    </location>
</feature>
<dbReference type="OrthoDB" id="5242355at2"/>
<dbReference type="GO" id="GO:0015297">
    <property type="term" value="F:antiporter activity"/>
    <property type="evidence" value="ECO:0007669"/>
    <property type="project" value="UniProtKB-KW"/>
</dbReference>
<dbReference type="EMBL" id="MWWR01000017">
    <property type="protein sequence ID" value="OZG50493.1"/>
    <property type="molecule type" value="Genomic_DNA"/>
</dbReference>
<evidence type="ECO:0000256" key="10">
    <source>
        <dbReference type="ARBA" id="ARBA00023065"/>
    </source>
</evidence>
<evidence type="ECO:0000313" key="15">
    <source>
        <dbReference type="Proteomes" id="UP000216725"/>
    </source>
</evidence>
<evidence type="ECO:0000256" key="11">
    <source>
        <dbReference type="ARBA" id="ARBA00023136"/>
    </source>
</evidence>
<keyword evidence="10" id="KW-0406">Ion transport</keyword>
<keyword evidence="5" id="KW-0813">Transport</keyword>
<keyword evidence="11 13" id="KW-0472">Membrane</keyword>
<dbReference type="InterPro" id="IPR048279">
    <property type="entry name" value="MdtK-like"/>
</dbReference>
<protein>
    <recommendedName>
        <fullName evidence="4">Probable multidrug resistance protein NorM</fullName>
    </recommendedName>
    <alternativeName>
        <fullName evidence="12">Multidrug-efflux transporter</fullName>
    </alternativeName>
</protein>
<evidence type="ECO:0000256" key="5">
    <source>
        <dbReference type="ARBA" id="ARBA00022448"/>
    </source>
</evidence>
<dbReference type="PANTHER" id="PTHR43298:SF2">
    <property type="entry name" value="FMN_FAD EXPORTER YEEO-RELATED"/>
    <property type="match status" value="1"/>
</dbReference>
<evidence type="ECO:0000313" key="14">
    <source>
        <dbReference type="EMBL" id="OZG50493.1"/>
    </source>
</evidence>
<dbReference type="NCBIfam" id="TIGR00797">
    <property type="entry name" value="matE"/>
    <property type="match status" value="1"/>
</dbReference>
<comment type="subcellular location">
    <subcellularLocation>
        <location evidence="2">Cell membrane</location>
        <topology evidence="2">Multi-pass membrane protein</topology>
    </subcellularLocation>
</comment>
<feature type="transmembrane region" description="Helical" evidence="13">
    <location>
        <begin position="147"/>
        <end position="166"/>
    </location>
</feature>
<organism evidence="14 15">
    <name type="scientific">Pseudoscardovia radai</name>
    <dbReference type="NCBI Taxonomy" id="987066"/>
    <lineage>
        <taxon>Bacteria</taxon>
        <taxon>Bacillati</taxon>
        <taxon>Actinomycetota</taxon>
        <taxon>Actinomycetes</taxon>
        <taxon>Bifidobacteriales</taxon>
        <taxon>Bifidobacteriaceae</taxon>
        <taxon>Pseudoscardovia</taxon>
    </lineage>
</organism>
<accession>A0A261EUF6</accession>
<proteinExistence type="inferred from homology"/>
<dbReference type="Pfam" id="PF01554">
    <property type="entry name" value="MatE"/>
    <property type="match status" value="2"/>
</dbReference>
<keyword evidence="8 13" id="KW-0812">Transmembrane</keyword>
<evidence type="ECO:0000256" key="2">
    <source>
        <dbReference type="ARBA" id="ARBA00004651"/>
    </source>
</evidence>
<dbReference type="RefSeq" id="WP_094661316.1">
    <property type="nucleotide sequence ID" value="NZ_MWWR01000017.1"/>
</dbReference>
<keyword evidence="9 13" id="KW-1133">Transmembrane helix</keyword>
<evidence type="ECO:0000256" key="1">
    <source>
        <dbReference type="ARBA" id="ARBA00003408"/>
    </source>
</evidence>
<comment type="function">
    <text evidence="1">Multidrug efflux pump.</text>
</comment>
<feature type="transmembrane region" description="Helical" evidence="13">
    <location>
        <begin position="378"/>
        <end position="396"/>
    </location>
</feature>
<keyword evidence="15" id="KW-1185">Reference proteome</keyword>
<evidence type="ECO:0000256" key="13">
    <source>
        <dbReference type="SAM" id="Phobius"/>
    </source>
</evidence>
<keyword evidence="7" id="KW-1003">Cell membrane</keyword>
<comment type="caution">
    <text evidence="14">The sequence shown here is derived from an EMBL/GenBank/DDBJ whole genome shotgun (WGS) entry which is preliminary data.</text>
</comment>
<feature type="transmembrane region" description="Helical" evidence="13">
    <location>
        <begin position="294"/>
        <end position="319"/>
    </location>
</feature>
<evidence type="ECO:0000256" key="9">
    <source>
        <dbReference type="ARBA" id="ARBA00022989"/>
    </source>
</evidence>
<dbReference type="PANTHER" id="PTHR43298">
    <property type="entry name" value="MULTIDRUG RESISTANCE PROTEIN NORM-RELATED"/>
    <property type="match status" value="1"/>
</dbReference>
<evidence type="ECO:0000256" key="7">
    <source>
        <dbReference type="ARBA" id="ARBA00022475"/>
    </source>
</evidence>
<dbReference type="AlphaFoldDB" id="A0A261EUF6"/>
<evidence type="ECO:0000256" key="3">
    <source>
        <dbReference type="ARBA" id="ARBA00010199"/>
    </source>
</evidence>
<keyword evidence="6" id="KW-0050">Antiport</keyword>
<feature type="transmembrane region" description="Helical" evidence="13">
    <location>
        <begin position="340"/>
        <end position="358"/>
    </location>
</feature>
<comment type="similarity">
    <text evidence="3">Belongs to the multi antimicrobial extrusion (MATE) (TC 2.A.66.1) family.</text>
</comment>
<feature type="transmembrane region" description="Helical" evidence="13">
    <location>
        <begin position="207"/>
        <end position="227"/>
    </location>
</feature>
<reference evidence="14 15" key="1">
    <citation type="journal article" date="2017" name="BMC Genomics">
        <title>Comparative genomic and phylogenomic analyses of the Bifidobacteriaceae family.</title>
        <authorList>
            <person name="Lugli G.A."/>
            <person name="Milani C."/>
            <person name="Turroni F."/>
            <person name="Duranti S."/>
            <person name="Mancabelli L."/>
            <person name="Mangifesta M."/>
            <person name="Ferrario C."/>
            <person name="Modesto M."/>
            <person name="Mattarelli P."/>
            <person name="Jiri K."/>
            <person name="van Sinderen D."/>
            <person name="Ventura M."/>
        </authorList>
    </citation>
    <scope>NUCLEOTIDE SEQUENCE [LARGE SCALE GENOMIC DNA]</scope>
    <source>
        <strain evidence="14 15">DSM 24742</strain>
    </source>
</reference>
<evidence type="ECO:0000256" key="4">
    <source>
        <dbReference type="ARBA" id="ARBA00020268"/>
    </source>
</evidence>
<feature type="transmembrane region" description="Helical" evidence="13">
    <location>
        <begin position="408"/>
        <end position="432"/>
    </location>
</feature>
<evidence type="ECO:0000256" key="6">
    <source>
        <dbReference type="ARBA" id="ARBA00022449"/>
    </source>
</evidence>
<dbReference type="GO" id="GO:0006811">
    <property type="term" value="P:monoatomic ion transport"/>
    <property type="evidence" value="ECO:0007669"/>
    <property type="project" value="UniProtKB-KW"/>
</dbReference>
<feature type="transmembrane region" description="Helical" evidence="13">
    <location>
        <begin position="173"/>
        <end position="195"/>
    </location>
</feature>
<feature type="transmembrane region" description="Helical" evidence="13">
    <location>
        <begin position="106"/>
        <end position="127"/>
    </location>
</feature>
<evidence type="ECO:0000256" key="8">
    <source>
        <dbReference type="ARBA" id="ARBA00022692"/>
    </source>
</evidence>
<gene>
    <name evidence="14" type="ORF">PSRA_1523</name>
</gene>
<sequence>MTTRPDSPGSRTSCTDSDSRFRRELRRIALPVTLQFLLQSSFSVIDQIMIGQLGTVSVAAIGIAANFIGLYNTLVSSTAGAASIILAQSIGARNPQQSGKAFYSSLAIMTVVSFAFAAVCGFAPAAIMGLYSSDPATVGAAAQYIRIYALGFIPQVVENIIAVYLRCTDAAKVPLYAGIGAAVTNTGLNLVLIFGTPLTPALGIRGAAWASTASQFVACLAVLAYFLRARHAGRMPDGAAHPEWELRPGVYRDRQGLRTFAAVLTPMVAGDFLWQLGNNVYASVYGHVGTMAMAAMTLINPLTTLVFGALAGLAQAALLMVGRRLGEGDADGAYATGRRLLRDGFLASLAIGVIVVLLRGPYVSIFDVDPEVRDTTRGILIVFAVLFPLRVVNMIMSSGILRSGGKTNYIMAISLLGTWCVGVPLGLLSAFALHWPIVVVYAMVSQEEAAKFLISLPLFRSRRWMHRLASGQGADSMQ</sequence>
<evidence type="ECO:0000256" key="12">
    <source>
        <dbReference type="ARBA" id="ARBA00031636"/>
    </source>
</evidence>
<feature type="transmembrane region" description="Helical" evidence="13">
    <location>
        <begin position="256"/>
        <end position="274"/>
    </location>
</feature>